<evidence type="ECO:0000313" key="3">
    <source>
        <dbReference type="Proteomes" id="UP001515480"/>
    </source>
</evidence>
<dbReference type="InterPro" id="IPR002654">
    <property type="entry name" value="Glyco_trans_25"/>
</dbReference>
<sequence length="299" mass="33276">MNRLLVAASLAAVAFAAHRYLSRRRRRLPAASRLPTYVISLARRPARRRAALERLRVAGLEDLKCFDAIDGREARHDCPLHAAAARARGVEVYSGWRLSASACRFFNRSLKWGEVGCALSHHAVWELAAASEDEAVLVLEDDVELLPGFCELLQETVLEVEALVQQGATSEPDLLYLTRRAMKPGDDVPVGDRGRARGGRNTRIRLVTPGFSYKTTAYILYKRGAQKLLQSGFLRKVIPVDDFLNVLFTTHEVEPGLARPDLDLLFADAPRLNVLAVKPQLARERRGISDTENSTELVQ</sequence>
<evidence type="ECO:0000313" key="2">
    <source>
        <dbReference type="EMBL" id="KAL1522255.1"/>
    </source>
</evidence>
<gene>
    <name evidence="2" type="ORF">AB1Y20_017251</name>
</gene>
<dbReference type="Proteomes" id="UP001515480">
    <property type="component" value="Unassembled WGS sequence"/>
</dbReference>
<dbReference type="EMBL" id="JBGBPQ010000006">
    <property type="protein sequence ID" value="KAL1522255.1"/>
    <property type="molecule type" value="Genomic_DNA"/>
</dbReference>
<dbReference type="AlphaFoldDB" id="A0AB34JJM8"/>
<name>A0AB34JJM8_PRYPA</name>
<accession>A0AB34JJM8</accession>
<organism evidence="2 3">
    <name type="scientific">Prymnesium parvum</name>
    <name type="common">Toxic golden alga</name>
    <dbReference type="NCBI Taxonomy" id="97485"/>
    <lineage>
        <taxon>Eukaryota</taxon>
        <taxon>Haptista</taxon>
        <taxon>Haptophyta</taxon>
        <taxon>Prymnesiophyceae</taxon>
        <taxon>Prymnesiales</taxon>
        <taxon>Prymnesiaceae</taxon>
        <taxon>Prymnesium</taxon>
    </lineage>
</organism>
<dbReference type="Pfam" id="PF01755">
    <property type="entry name" value="Glyco_transf_25"/>
    <property type="match status" value="1"/>
</dbReference>
<feature type="domain" description="Glycosyl transferase family 25" evidence="1">
    <location>
        <begin position="35"/>
        <end position="243"/>
    </location>
</feature>
<proteinExistence type="predicted"/>
<evidence type="ECO:0000259" key="1">
    <source>
        <dbReference type="Pfam" id="PF01755"/>
    </source>
</evidence>
<reference evidence="2 3" key="1">
    <citation type="journal article" date="2024" name="Science">
        <title>Giant polyketide synthase enzymes in the biosynthesis of giant marine polyether toxins.</title>
        <authorList>
            <person name="Fallon T.R."/>
            <person name="Shende V.V."/>
            <person name="Wierzbicki I.H."/>
            <person name="Pendleton A.L."/>
            <person name="Watervoot N.F."/>
            <person name="Auber R.P."/>
            <person name="Gonzalez D.J."/>
            <person name="Wisecaver J.H."/>
            <person name="Moore B.S."/>
        </authorList>
    </citation>
    <scope>NUCLEOTIDE SEQUENCE [LARGE SCALE GENOMIC DNA]</scope>
    <source>
        <strain evidence="2 3">12B1</strain>
    </source>
</reference>
<protein>
    <recommendedName>
        <fullName evidence="1">Glycosyl transferase family 25 domain-containing protein</fullName>
    </recommendedName>
</protein>
<keyword evidence="3" id="KW-1185">Reference proteome</keyword>
<comment type="caution">
    <text evidence="2">The sequence shown here is derived from an EMBL/GenBank/DDBJ whole genome shotgun (WGS) entry which is preliminary data.</text>
</comment>